<feature type="region of interest" description="Disordered" evidence="1">
    <location>
        <begin position="743"/>
        <end position="804"/>
    </location>
</feature>
<dbReference type="EMBL" id="MU806223">
    <property type="protein sequence ID" value="KAJ3837776.1"/>
    <property type="molecule type" value="Genomic_DNA"/>
</dbReference>
<keyword evidence="5" id="KW-1185">Reference proteome</keyword>
<dbReference type="AlphaFoldDB" id="A0AA38P7W3"/>
<feature type="compositionally biased region" description="Basic and acidic residues" evidence="1">
    <location>
        <begin position="633"/>
        <end position="644"/>
    </location>
</feature>
<dbReference type="InterPro" id="IPR036465">
    <property type="entry name" value="vWFA_dom_sf"/>
</dbReference>
<dbReference type="InterPro" id="IPR002035">
    <property type="entry name" value="VWF_A"/>
</dbReference>
<sequence>MDLTSGIVHDSGTGNGDLVRLPLEAVRASCLIIDISARVTLTQSFYNPSQHATSQAVYHFPVPASAAICAFEMRLGNGRVIKGISKDNKTAEEEFEEAVREGRQTSLLKWVTDDIFTISIGSIPANQTVETKLVFVMDLMNESTDQIRFMLPMHVGERYGELPPELMGSSQASSKTRVRITIDIQTSGRVLDVDSPSHPGEITSTQYPTHLNRPSRRRMTVKYRSSAYLVRDFILIIEAEKLDTPRCFAELEGDPDRSASLALQLAIVPKFNLVSNRPQEYIFVVDRSGSMGNQRIETAKRTLGVLLRMLPKNQSYFNIISFGSHTDRLWNDSQTYTQHTLDIATSAVERMDANYGGTEILNAMRNVLSSRRPDIATAIFLLTDGEVNQIDDTTRLVKNATDSSSTSAPLRVYVLGIGEEVSTAMCEGIARAGNGVCLFAHQAESIDLKCFRLLRAGRTPFVKDVTIDWGLPEEYIASGSNSVSFSTSSSSQWTKRLRPFPILQQAPTHINDIHAGVRLTVYAILRLKRVLVPEQVVLRGTLDETGEPFEWRVPIRGVQLTNVEPGLPTIHTMAAWRFIQEHDMGRAPLPSYLPTPGMIPTVEELHQAAIIRLGETYQLASRYTSFVAVDAGKDTSRGRQRRNDFGSWAAGSEPDRSLNPPPTVSGNAITSSSSTLSTLYTELLAGLGALFAPSNVNSAMPGEWPENPSVAPPSQDGDIEDGYQSSASARTFTTVSSLLGWNSDWSEPSSDDEGSEPSSPISQEMQGQPAPQFIPIRFAPPHLQPPPVPPRPHSPSPPPSMSPAVFNLVKEQQSDGSYVLDDNLRLLVGERAFDEAARRGLDNKAWATALSVAYIQMQLGHQRELLDDLVYKSLDFLWSGGNEDYIARAVS</sequence>
<organism evidence="4 5">
    <name type="scientific">Lentinula raphanica</name>
    <dbReference type="NCBI Taxonomy" id="153919"/>
    <lineage>
        <taxon>Eukaryota</taxon>
        <taxon>Fungi</taxon>
        <taxon>Dikarya</taxon>
        <taxon>Basidiomycota</taxon>
        <taxon>Agaricomycotina</taxon>
        <taxon>Agaricomycetes</taxon>
        <taxon>Agaricomycetidae</taxon>
        <taxon>Agaricales</taxon>
        <taxon>Marasmiineae</taxon>
        <taxon>Omphalotaceae</taxon>
        <taxon>Lentinula</taxon>
    </lineage>
</organism>
<gene>
    <name evidence="4" type="ORF">F5878DRAFT_563514</name>
</gene>
<protein>
    <submittedName>
        <fullName evidence="4">von Willebrand factor type A domain-containing protein</fullName>
    </submittedName>
</protein>
<dbReference type="Gene3D" id="3.40.50.410">
    <property type="entry name" value="von Willebrand factor, type A domain"/>
    <property type="match status" value="1"/>
</dbReference>
<feature type="region of interest" description="Disordered" evidence="1">
    <location>
        <begin position="633"/>
        <end position="671"/>
    </location>
</feature>
<feature type="region of interest" description="Disordered" evidence="1">
    <location>
        <begin position="700"/>
        <end position="723"/>
    </location>
</feature>
<accession>A0AA38P7W3</accession>
<dbReference type="InterPro" id="IPR013694">
    <property type="entry name" value="VIT"/>
</dbReference>
<dbReference type="Pfam" id="PF13768">
    <property type="entry name" value="VWA_3"/>
    <property type="match status" value="1"/>
</dbReference>
<feature type="compositionally biased region" description="Pro residues" evidence="1">
    <location>
        <begin position="782"/>
        <end position="801"/>
    </location>
</feature>
<evidence type="ECO:0000259" key="2">
    <source>
        <dbReference type="PROSITE" id="PS50234"/>
    </source>
</evidence>
<dbReference type="SUPFAM" id="SSF53300">
    <property type="entry name" value="vWA-like"/>
    <property type="match status" value="1"/>
</dbReference>
<name>A0AA38P7W3_9AGAR</name>
<evidence type="ECO:0000313" key="5">
    <source>
        <dbReference type="Proteomes" id="UP001163846"/>
    </source>
</evidence>
<dbReference type="Proteomes" id="UP001163846">
    <property type="component" value="Unassembled WGS sequence"/>
</dbReference>
<feature type="domain" description="VIT" evidence="3">
    <location>
        <begin position="7"/>
        <end position="137"/>
    </location>
</feature>
<evidence type="ECO:0000313" key="4">
    <source>
        <dbReference type="EMBL" id="KAJ3837776.1"/>
    </source>
</evidence>
<dbReference type="SMART" id="SM00327">
    <property type="entry name" value="VWA"/>
    <property type="match status" value="1"/>
</dbReference>
<evidence type="ECO:0000259" key="3">
    <source>
        <dbReference type="PROSITE" id="PS51468"/>
    </source>
</evidence>
<dbReference type="PROSITE" id="PS51468">
    <property type="entry name" value="VIT"/>
    <property type="match status" value="1"/>
</dbReference>
<feature type="domain" description="VWFA" evidence="2">
    <location>
        <begin position="280"/>
        <end position="465"/>
    </location>
</feature>
<evidence type="ECO:0000256" key="1">
    <source>
        <dbReference type="SAM" id="MobiDB-lite"/>
    </source>
</evidence>
<dbReference type="PANTHER" id="PTHR45737">
    <property type="entry name" value="VON WILLEBRAND FACTOR A DOMAIN-CONTAINING PROTEIN 5A"/>
    <property type="match status" value="1"/>
</dbReference>
<dbReference type="PANTHER" id="PTHR45737:SF6">
    <property type="entry name" value="VON WILLEBRAND FACTOR A DOMAIN-CONTAINING PROTEIN 5A"/>
    <property type="match status" value="1"/>
</dbReference>
<feature type="non-terminal residue" evidence="4">
    <location>
        <position position="891"/>
    </location>
</feature>
<dbReference type="SMART" id="SM00609">
    <property type="entry name" value="VIT"/>
    <property type="match status" value="1"/>
</dbReference>
<dbReference type="Pfam" id="PF08487">
    <property type="entry name" value="VIT"/>
    <property type="match status" value="1"/>
</dbReference>
<proteinExistence type="predicted"/>
<comment type="caution">
    <text evidence="4">The sequence shown here is derived from an EMBL/GenBank/DDBJ whole genome shotgun (WGS) entry which is preliminary data.</text>
</comment>
<dbReference type="PROSITE" id="PS50234">
    <property type="entry name" value="VWFA"/>
    <property type="match status" value="1"/>
</dbReference>
<reference evidence="4" key="1">
    <citation type="submission" date="2022-08" db="EMBL/GenBank/DDBJ databases">
        <authorList>
            <consortium name="DOE Joint Genome Institute"/>
            <person name="Min B."/>
            <person name="Riley R."/>
            <person name="Sierra-Patev S."/>
            <person name="Naranjo-Ortiz M."/>
            <person name="Looney B."/>
            <person name="Konkel Z."/>
            <person name="Slot J.C."/>
            <person name="Sakamoto Y."/>
            <person name="Steenwyk J.L."/>
            <person name="Rokas A."/>
            <person name="Carro J."/>
            <person name="Camarero S."/>
            <person name="Ferreira P."/>
            <person name="Molpeceres G."/>
            <person name="Ruiz-Duenas F.J."/>
            <person name="Serrano A."/>
            <person name="Henrissat B."/>
            <person name="Drula E."/>
            <person name="Hughes K.W."/>
            <person name="Mata J.L."/>
            <person name="Ishikawa N.K."/>
            <person name="Vargas-Isla R."/>
            <person name="Ushijima S."/>
            <person name="Smith C.A."/>
            <person name="Ahrendt S."/>
            <person name="Andreopoulos W."/>
            <person name="He G."/>
            <person name="Labutti K."/>
            <person name="Lipzen A."/>
            <person name="Ng V."/>
            <person name="Sandor L."/>
            <person name="Barry K."/>
            <person name="Martinez A.T."/>
            <person name="Xiao Y."/>
            <person name="Gibbons J.G."/>
            <person name="Terashima K."/>
            <person name="Hibbett D.S."/>
            <person name="Grigoriev I.V."/>
        </authorList>
    </citation>
    <scope>NUCLEOTIDE SEQUENCE</scope>
    <source>
        <strain evidence="4">TFB9207</strain>
    </source>
</reference>